<dbReference type="SMART" id="SM00355">
    <property type="entry name" value="ZnF_C2H2"/>
    <property type="match status" value="9"/>
</dbReference>
<keyword evidence="10" id="KW-0539">Nucleus</keyword>
<dbReference type="AlphaFoldDB" id="A0AA38IT72"/>
<dbReference type="SMART" id="SM00868">
    <property type="entry name" value="zf-AD"/>
    <property type="match status" value="1"/>
</dbReference>
<feature type="domain" description="C2H2-type" evidence="13">
    <location>
        <begin position="198"/>
        <end position="225"/>
    </location>
</feature>
<dbReference type="Proteomes" id="UP001168821">
    <property type="component" value="Unassembled WGS sequence"/>
</dbReference>
<feature type="binding site" evidence="12">
    <location>
        <position position="6"/>
    </location>
    <ligand>
        <name>Zn(2+)</name>
        <dbReference type="ChEBI" id="CHEBI:29105"/>
    </ligand>
</feature>
<gene>
    <name evidence="15" type="ORF">Zmor_007075</name>
</gene>
<keyword evidence="5 11" id="KW-0863">Zinc-finger</keyword>
<protein>
    <submittedName>
        <fullName evidence="15">Uncharacterized protein</fullName>
    </submittedName>
</protein>
<keyword evidence="16" id="KW-1185">Reference proteome</keyword>
<evidence type="ECO:0000256" key="2">
    <source>
        <dbReference type="ARBA" id="ARBA00006991"/>
    </source>
</evidence>
<feature type="domain" description="C2H2-type" evidence="13">
    <location>
        <begin position="226"/>
        <end position="253"/>
    </location>
</feature>
<feature type="domain" description="C2H2-type" evidence="13">
    <location>
        <begin position="396"/>
        <end position="424"/>
    </location>
</feature>
<feature type="domain" description="C2H2-type" evidence="13">
    <location>
        <begin position="340"/>
        <end position="367"/>
    </location>
</feature>
<dbReference type="SUPFAM" id="SSF57716">
    <property type="entry name" value="Glucocorticoid receptor-like (DNA-binding domain)"/>
    <property type="match status" value="1"/>
</dbReference>
<dbReference type="Gene3D" id="3.30.160.60">
    <property type="entry name" value="Classic Zinc Finger"/>
    <property type="match status" value="8"/>
</dbReference>
<feature type="domain" description="C2H2-type" evidence="13">
    <location>
        <begin position="282"/>
        <end position="309"/>
    </location>
</feature>
<keyword evidence="3 12" id="KW-0479">Metal-binding</keyword>
<keyword evidence="4" id="KW-0677">Repeat</keyword>
<dbReference type="GO" id="GO:0000981">
    <property type="term" value="F:DNA-binding transcription factor activity, RNA polymerase II-specific"/>
    <property type="evidence" value="ECO:0007669"/>
    <property type="project" value="TreeGrafter"/>
</dbReference>
<reference evidence="15" key="1">
    <citation type="journal article" date="2023" name="G3 (Bethesda)">
        <title>Whole genome assemblies of Zophobas morio and Tenebrio molitor.</title>
        <authorList>
            <person name="Kaur S."/>
            <person name="Stinson S.A."/>
            <person name="diCenzo G.C."/>
        </authorList>
    </citation>
    <scope>NUCLEOTIDE SEQUENCE</scope>
    <source>
        <strain evidence="15">QUZm001</strain>
    </source>
</reference>
<proteinExistence type="inferred from homology"/>
<dbReference type="Pfam" id="PF07776">
    <property type="entry name" value="zf-AD"/>
    <property type="match status" value="1"/>
</dbReference>
<feature type="domain" description="C2H2-type" evidence="13">
    <location>
        <begin position="310"/>
        <end position="338"/>
    </location>
</feature>
<dbReference type="FunFam" id="3.30.160.60:FF:000065">
    <property type="entry name" value="B-cell CLL/lymphoma 6, member B"/>
    <property type="match status" value="1"/>
</dbReference>
<keyword evidence="6 12" id="KW-0862">Zinc</keyword>
<evidence type="ECO:0000256" key="11">
    <source>
        <dbReference type="PROSITE-ProRule" id="PRU00042"/>
    </source>
</evidence>
<dbReference type="FunFam" id="3.30.160.60:FF:000017">
    <property type="entry name" value="zinc finger protein 62 homolog"/>
    <property type="match status" value="1"/>
</dbReference>
<evidence type="ECO:0000256" key="6">
    <source>
        <dbReference type="ARBA" id="ARBA00022833"/>
    </source>
</evidence>
<dbReference type="InterPro" id="IPR036236">
    <property type="entry name" value="Znf_C2H2_sf"/>
</dbReference>
<evidence type="ECO:0000256" key="7">
    <source>
        <dbReference type="ARBA" id="ARBA00023015"/>
    </source>
</evidence>
<feature type="binding site" evidence="12">
    <location>
        <position position="54"/>
    </location>
    <ligand>
        <name>Zn(2+)</name>
        <dbReference type="ChEBI" id="CHEBI:29105"/>
    </ligand>
</feature>
<feature type="binding site" evidence="12">
    <location>
        <position position="3"/>
    </location>
    <ligand>
        <name>Zn(2+)</name>
        <dbReference type="ChEBI" id="CHEBI:29105"/>
    </ligand>
</feature>
<dbReference type="PROSITE" id="PS50157">
    <property type="entry name" value="ZINC_FINGER_C2H2_2"/>
    <property type="match status" value="9"/>
</dbReference>
<keyword evidence="9" id="KW-0804">Transcription</keyword>
<evidence type="ECO:0000256" key="9">
    <source>
        <dbReference type="ARBA" id="ARBA00023163"/>
    </source>
</evidence>
<evidence type="ECO:0000256" key="4">
    <source>
        <dbReference type="ARBA" id="ARBA00022737"/>
    </source>
</evidence>
<evidence type="ECO:0000259" key="14">
    <source>
        <dbReference type="PROSITE" id="PS51915"/>
    </source>
</evidence>
<dbReference type="FunFam" id="3.30.160.60:FF:000322">
    <property type="entry name" value="GDNF-inducible zinc finger protein 1"/>
    <property type="match status" value="1"/>
</dbReference>
<evidence type="ECO:0000256" key="3">
    <source>
        <dbReference type="ARBA" id="ARBA00022723"/>
    </source>
</evidence>
<feature type="domain" description="C2H2-type" evidence="13">
    <location>
        <begin position="254"/>
        <end position="281"/>
    </location>
</feature>
<feature type="domain" description="C2H2-type" evidence="13">
    <location>
        <begin position="368"/>
        <end position="395"/>
    </location>
</feature>
<feature type="domain" description="C2H2-type" evidence="13">
    <location>
        <begin position="170"/>
        <end position="197"/>
    </location>
</feature>
<evidence type="ECO:0000313" key="15">
    <source>
        <dbReference type="EMBL" id="KAJ3662745.1"/>
    </source>
</evidence>
<accession>A0AA38IT72</accession>
<dbReference type="GO" id="GO:0005634">
    <property type="term" value="C:nucleus"/>
    <property type="evidence" value="ECO:0007669"/>
    <property type="project" value="UniProtKB-SubCell"/>
</dbReference>
<dbReference type="InterPro" id="IPR012934">
    <property type="entry name" value="Znf_AD"/>
</dbReference>
<dbReference type="GO" id="GO:0003677">
    <property type="term" value="F:DNA binding"/>
    <property type="evidence" value="ECO:0007669"/>
    <property type="project" value="UniProtKB-KW"/>
</dbReference>
<feature type="domain" description="ZAD" evidence="14">
    <location>
        <begin position="1"/>
        <end position="78"/>
    </location>
</feature>
<evidence type="ECO:0000259" key="13">
    <source>
        <dbReference type="PROSITE" id="PS50157"/>
    </source>
</evidence>
<keyword evidence="8" id="KW-0238">DNA-binding</keyword>
<evidence type="ECO:0000313" key="16">
    <source>
        <dbReference type="Proteomes" id="UP001168821"/>
    </source>
</evidence>
<evidence type="ECO:0000256" key="8">
    <source>
        <dbReference type="ARBA" id="ARBA00023125"/>
    </source>
</evidence>
<dbReference type="InterPro" id="IPR013087">
    <property type="entry name" value="Znf_C2H2_type"/>
</dbReference>
<sequence>MSCRICLSETTQSESVNIFTKGRSNETISDLIMNFAYIEVFEEDNLPDVVCLLCLNHLNKVYEFRDLIIKSDAHLKEMRNKIPLASEDENNCIKNVSNEQTQFSQNEQYQPMVQCVEAPTNFVSLNDVMVCENKNVTQNETNDFKNKRVSYSINDEDDVRNCRRGKTKKYKCDQCQSSFKNRYKLILHKTVHTGIFPHSCDICNKGFPTNWSMNVHRRIHFEERPFQCDLCDKSFKSKSAQIIHRKIHLGIKSYQCKVCGKQFVQMGGLRAHQYTHTSEKPLVCEYCGKHYTSKRALDRHSRIHKGTPNEPCPICGKMYAGDVNVKIHMKTVHAEDRIRFPCEVCNKSFSSKSVLKIHMRIHEGIKPFSCDLCGKSFRQASVATLHKRVHTGETPFTCTFCDKKFAYKHHLKKHMERDHVKKEFNVQCA</sequence>
<name>A0AA38IT72_9CUCU</name>
<dbReference type="PROSITE" id="PS00028">
    <property type="entry name" value="ZINC_FINGER_C2H2_1"/>
    <property type="match status" value="9"/>
</dbReference>
<dbReference type="SUPFAM" id="SSF57667">
    <property type="entry name" value="beta-beta-alpha zinc fingers"/>
    <property type="match status" value="6"/>
</dbReference>
<comment type="similarity">
    <text evidence="2">Belongs to the krueppel C2H2-type zinc-finger protein family.</text>
</comment>
<dbReference type="EMBL" id="JALNTZ010000002">
    <property type="protein sequence ID" value="KAJ3662745.1"/>
    <property type="molecule type" value="Genomic_DNA"/>
</dbReference>
<organism evidence="15 16">
    <name type="scientific">Zophobas morio</name>
    <dbReference type="NCBI Taxonomy" id="2755281"/>
    <lineage>
        <taxon>Eukaryota</taxon>
        <taxon>Metazoa</taxon>
        <taxon>Ecdysozoa</taxon>
        <taxon>Arthropoda</taxon>
        <taxon>Hexapoda</taxon>
        <taxon>Insecta</taxon>
        <taxon>Pterygota</taxon>
        <taxon>Neoptera</taxon>
        <taxon>Endopterygota</taxon>
        <taxon>Coleoptera</taxon>
        <taxon>Polyphaga</taxon>
        <taxon>Cucujiformia</taxon>
        <taxon>Tenebrionidae</taxon>
        <taxon>Zophobas</taxon>
    </lineage>
</organism>
<dbReference type="PANTHER" id="PTHR24394:SF29">
    <property type="entry name" value="MYONEURIN"/>
    <property type="match status" value="1"/>
</dbReference>
<keyword evidence="7" id="KW-0805">Transcription regulation</keyword>
<dbReference type="FunFam" id="3.30.160.60:FF:000624">
    <property type="entry name" value="zinc finger protein 697"/>
    <property type="match status" value="1"/>
</dbReference>
<evidence type="ECO:0000256" key="5">
    <source>
        <dbReference type="ARBA" id="ARBA00022771"/>
    </source>
</evidence>
<dbReference type="GO" id="GO:0008270">
    <property type="term" value="F:zinc ion binding"/>
    <property type="evidence" value="ECO:0007669"/>
    <property type="project" value="UniProtKB-UniRule"/>
</dbReference>
<dbReference type="PANTHER" id="PTHR24394">
    <property type="entry name" value="ZINC FINGER PROTEIN"/>
    <property type="match status" value="1"/>
</dbReference>
<dbReference type="Gene3D" id="3.40.1800.20">
    <property type="match status" value="1"/>
</dbReference>
<evidence type="ECO:0000256" key="12">
    <source>
        <dbReference type="PROSITE-ProRule" id="PRU01263"/>
    </source>
</evidence>
<comment type="subcellular location">
    <subcellularLocation>
        <location evidence="1">Nucleus</location>
    </subcellularLocation>
</comment>
<dbReference type="Pfam" id="PF00096">
    <property type="entry name" value="zf-C2H2"/>
    <property type="match status" value="8"/>
</dbReference>
<dbReference type="PROSITE" id="PS51915">
    <property type="entry name" value="ZAD"/>
    <property type="match status" value="1"/>
</dbReference>
<feature type="binding site" evidence="12">
    <location>
        <position position="51"/>
    </location>
    <ligand>
        <name>Zn(2+)</name>
        <dbReference type="ChEBI" id="CHEBI:29105"/>
    </ligand>
</feature>
<evidence type="ECO:0000256" key="10">
    <source>
        <dbReference type="ARBA" id="ARBA00023242"/>
    </source>
</evidence>
<dbReference type="FunFam" id="3.30.160.60:FF:002343">
    <property type="entry name" value="Zinc finger protein 33A"/>
    <property type="match status" value="2"/>
</dbReference>
<comment type="caution">
    <text evidence="15">The sequence shown here is derived from an EMBL/GenBank/DDBJ whole genome shotgun (WGS) entry which is preliminary data.</text>
</comment>
<evidence type="ECO:0000256" key="1">
    <source>
        <dbReference type="ARBA" id="ARBA00004123"/>
    </source>
</evidence>